<dbReference type="InterPro" id="IPR017850">
    <property type="entry name" value="Alkaline_phosphatase_core_sf"/>
</dbReference>
<dbReference type="RefSeq" id="WP_133820191.1">
    <property type="nucleotide sequence ID" value="NZ_SNZH01000012.1"/>
</dbReference>
<comment type="caution">
    <text evidence="2">The sequence shown here is derived from an EMBL/GenBank/DDBJ whole genome shotgun (WGS) entry which is preliminary data.</text>
</comment>
<evidence type="ECO:0000313" key="3">
    <source>
        <dbReference type="Proteomes" id="UP000295293"/>
    </source>
</evidence>
<protein>
    <submittedName>
        <fullName evidence="2">Putative AlkP superfamily pyrophosphatase or phosphodiesterase</fullName>
    </submittedName>
</protein>
<accession>A0A4R6YS73</accession>
<proteinExistence type="predicted"/>
<dbReference type="PANTHER" id="PTHR10151">
    <property type="entry name" value="ECTONUCLEOTIDE PYROPHOSPHATASE/PHOSPHODIESTERASE"/>
    <property type="match status" value="1"/>
</dbReference>
<dbReference type="GO" id="GO:0016787">
    <property type="term" value="F:hydrolase activity"/>
    <property type="evidence" value="ECO:0007669"/>
    <property type="project" value="UniProtKB-ARBA"/>
</dbReference>
<evidence type="ECO:0000313" key="2">
    <source>
        <dbReference type="EMBL" id="TDR40828.1"/>
    </source>
</evidence>
<dbReference type="SUPFAM" id="SSF53649">
    <property type="entry name" value="Alkaline phosphatase-like"/>
    <property type="match status" value="1"/>
</dbReference>
<name>A0A4R6YS73_9GAMM</name>
<dbReference type="Pfam" id="PF01663">
    <property type="entry name" value="Phosphodiest"/>
    <property type="match status" value="1"/>
</dbReference>
<dbReference type="OrthoDB" id="9771966at2"/>
<reference evidence="2 3" key="1">
    <citation type="submission" date="2019-03" db="EMBL/GenBank/DDBJ databases">
        <title>Genomic Encyclopedia of Type Strains, Phase IV (KMG-IV): sequencing the most valuable type-strain genomes for metagenomic binning, comparative biology and taxonomic classification.</title>
        <authorList>
            <person name="Goeker M."/>
        </authorList>
    </citation>
    <scope>NUCLEOTIDE SEQUENCE [LARGE SCALE GENOMIC DNA]</scope>
    <source>
        <strain evidence="2 3">DSM 21667</strain>
    </source>
</reference>
<evidence type="ECO:0000256" key="1">
    <source>
        <dbReference type="SAM" id="SignalP"/>
    </source>
</evidence>
<dbReference type="Gene3D" id="3.40.720.10">
    <property type="entry name" value="Alkaline Phosphatase, subunit A"/>
    <property type="match status" value="1"/>
</dbReference>
<keyword evidence="3" id="KW-1185">Reference proteome</keyword>
<dbReference type="InterPro" id="IPR002591">
    <property type="entry name" value="Phosphodiest/P_Trfase"/>
</dbReference>
<sequence>MPSHPSLLAPVVRRLALACLLLVLAAAAPGRLAAKTAAPPPTLILVSIDGFRNDFLQRGLTPNLARLAANGVQADALKPSFPTLTFPNHYTLVTGLYPDHHGIVHNRIEGPHNDELFVHKDATSTADAHWWGGEPIWVGAERHGIRAATMFWPGSNAAIAGVRPSYWKSFNRELSPQTRVDTVLAWLDLPPAQRPGFITLYFEHADRAGHDYGPDSAEVDAQLPLVDAAVGRLMQGLAARGLDETTNLVVVSDHGQTGASRSQMIEVDRIVDLERVRAVNLGVVAGFAPQPGEQRYADTSLLRPHEHMQCWRKDQIPARFHYGSNARIPPIICLADKGWIVSSSAWLAEHGDRTPRGEHGYDNDLPEMRALFIAHGPAFRRGAKVAEFDNVDVYPLLAHLLGIPAARNDGNAQTMRGMLRKP</sequence>
<feature type="chain" id="PRO_5020654583" evidence="1">
    <location>
        <begin position="34"/>
        <end position="422"/>
    </location>
</feature>
<keyword evidence="1" id="KW-0732">Signal</keyword>
<dbReference type="Proteomes" id="UP000295293">
    <property type="component" value="Unassembled WGS sequence"/>
</dbReference>
<gene>
    <name evidence="2" type="ORF">DFR29_112142</name>
</gene>
<dbReference type="AlphaFoldDB" id="A0A4R6YS73"/>
<organism evidence="2 3">
    <name type="scientific">Tahibacter aquaticus</name>
    <dbReference type="NCBI Taxonomy" id="520092"/>
    <lineage>
        <taxon>Bacteria</taxon>
        <taxon>Pseudomonadati</taxon>
        <taxon>Pseudomonadota</taxon>
        <taxon>Gammaproteobacteria</taxon>
        <taxon>Lysobacterales</taxon>
        <taxon>Rhodanobacteraceae</taxon>
        <taxon>Tahibacter</taxon>
    </lineage>
</organism>
<dbReference type="PANTHER" id="PTHR10151:SF120">
    <property type="entry name" value="BIS(5'-ADENOSYL)-TRIPHOSPHATASE"/>
    <property type="match status" value="1"/>
</dbReference>
<dbReference type="EMBL" id="SNZH01000012">
    <property type="protein sequence ID" value="TDR40828.1"/>
    <property type="molecule type" value="Genomic_DNA"/>
</dbReference>
<dbReference type="Gene3D" id="3.30.1360.180">
    <property type="match status" value="1"/>
</dbReference>
<feature type="signal peptide" evidence="1">
    <location>
        <begin position="1"/>
        <end position="33"/>
    </location>
</feature>
<dbReference type="CDD" id="cd16018">
    <property type="entry name" value="Enpp"/>
    <property type="match status" value="1"/>
</dbReference>